<dbReference type="OrthoDB" id="2963168at2759"/>
<dbReference type="Proteomes" id="UP000789759">
    <property type="component" value="Unassembled WGS sequence"/>
</dbReference>
<feature type="region of interest" description="Disordered" evidence="1">
    <location>
        <begin position="71"/>
        <end position="104"/>
    </location>
</feature>
<organism evidence="2 3">
    <name type="scientific">Cetraspora pellucida</name>
    <dbReference type="NCBI Taxonomy" id="1433469"/>
    <lineage>
        <taxon>Eukaryota</taxon>
        <taxon>Fungi</taxon>
        <taxon>Fungi incertae sedis</taxon>
        <taxon>Mucoromycota</taxon>
        <taxon>Glomeromycotina</taxon>
        <taxon>Glomeromycetes</taxon>
        <taxon>Diversisporales</taxon>
        <taxon>Gigasporaceae</taxon>
        <taxon>Cetraspora</taxon>
    </lineage>
</organism>
<reference evidence="2" key="1">
    <citation type="submission" date="2021-06" db="EMBL/GenBank/DDBJ databases">
        <authorList>
            <person name="Kallberg Y."/>
            <person name="Tangrot J."/>
            <person name="Rosling A."/>
        </authorList>
    </citation>
    <scope>NUCLEOTIDE SEQUENCE</scope>
    <source>
        <strain evidence="2">FL966</strain>
    </source>
</reference>
<comment type="caution">
    <text evidence="2">The sequence shown here is derived from an EMBL/GenBank/DDBJ whole genome shotgun (WGS) entry which is preliminary data.</text>
</comment>
<dbReference type="EMBL" id="CAJVQA010003141">
    <property type="protein sequence ID" value="CAG8567563.1"/>
    <property type="molecule type" value="Genomic_DNA"/>
</dbReference>
<evidence type="ECO:0000313" key="3">
    <source>
        <dbReference type="Proteomes" id="UP000789759"/>
    </source>
</evidence>
<dbReference type="PANTHER" id="PTHR14187">
    <property type="entry name" value="ALPHA KINASE/ELONGATION FACTOR 2 KINASE"/>
    <property type="match status" value="1"/>
</dbReference>
<proteinExistence type="predicted"/>
<evidence type="ECO:0000256" key="1">
    <source>
        <dbReference type="SAM" id="MobiDB-lite"/>
    </source>
</evidence>
<dbReference type="InterPro" id="IPR043129">
    <property type="entry name" value="ATPase_NBD"/>
</dbReference>
<gene>
    <name evidence="2" type="ORF">CPELLU_LOCUS5500</name>
</gene>
<evidence type="ECO:0000313" key="2">
    <source>
        <dbReference type="EMBL" id="CAG8567563.1"/>
    </source>
</evidence>
<feature type="compositionally biased region" description="Polar residues" evidence="1">
    <location>
        <begin position="79"/>
        <end position="95"/>
    </location>
</feature>
<dbReference type="Gene3D" id="3.30.420.40">
    <property type="match status" value="2"/>
</dbReference>
<accession>A0A9N9FZX3</accession>
<protein>
    <submittedName>
        <fullName evidence="2">12984_t:CDS:1</fullName>
    </submittedName>
</protein>
<name>A0A9N9FZX3_9GLOM</name>
<dbReference type="Gene3D" id="3.90.640.10">
    <property type="entry name" value="Actin, Chain A, domain 4"/>
    <property type="match status" value="1"/>
</dbReference>
<dbReference type="PANTHER" id="PTHR14187:SF5">
    <property type="entry name" value="HEAT SHOCK 70 KDA PROTEIN 12A"/>
    <property type="match status" value="1"/>
</dbReference>
<keyword evidence="3" id="KW-1185">Reference proteome</keyword>
<dbReference type="AlphaFoldDB" id="A0A9N9FZX3"/>
<sequence length="725" mass="81391">MASSPYVVTVGIDFGTFSSTFAYCNNCDVNAEIVTNDSWPEQRGVFKTDTVLQYDDSLSVVSWGIIPKPEKKKKNNPIRSTSVMGNMRTNNTRTPDSARISRASSMGMPNENKSIILASLFKLHLANVLDDEKPPLPPRLDYRRCVTDYFSEMTKLIKNTISTRWPGVNFYQDVKIIITVPLNFSEGAKDIIRFCVSQAQLVESATSARLEFILERMRIHILPYATAAAIYCINSLKQPRLNPHTNFMLVDIGGGTVLTAIYKLTSDGKTCELVEYSSSLCGVTYIDKEFIRYLCDNFELFYALQQLQIYNYDQIQFLAQEFCKKAKLPFTGDPSTFKPINIDLEDTCPAIVKYVTGDVREQMIDAEWMIELAYHDVKAMFDPVVERIISHIGNHLSTAKSKCEAMFLVGGGSENQYIQGQLKLAFNQNFSMIGCPKQPITATVRGAVQYQLEKNRPVQYRLNMQHNILGVPRGSVQYPNPNPNISPVSYNLVKSVQGTGVPNDGLMHGLENKMQNINLSQGNPITDPFKPDTRAINLSPVNSITDPFKPDTRAINIPQGNSIIDPFKPDTRAINISQEGNPITDPFKPGTRALRYTYGVQVVMKWKKGDPIHRKNSSGYMNVFYALIKANTVVKINQTVGYVARPSDPNQRDMTFNIYVSPEINPRFCDEPGMKHYGTLKVDLSDTQAVKKRLVEFSLVFGETDVKAIAKNKKTGMIYQATLSS</sequence>
<dbReference type="SUPFAM" id="SSF53067">
    <property type="entry name" value="Actin-like ATPase domain"/>
    <property type="match status" value="2"/>
</dbReference>